<gene>
    <name evidence="5" type="ORF">BEL05_07350</name>
    <name evidence="4" type="ORF">TUM3794_04200</name>
</gene>
<dbReference type="PANTHER" id="PTHR43877:SF2">
    <property type="entry name" value="AMINOALKYLPHOSPHONATE N-ACETYLTRANSFERASE-RELATED"/>
    <property type="match status" value="1"/>
</dbReference>
<keyword evidence="1 5" id="KW-0808">Transferase</keyword>
<dbReference type="CDD" id="cd04301">
    <property type="entry name" value="NAT_SF"/>
    <property type="match status" value="1"/>
</dbReference>
<comment type="caution">
    <text evidence="5">The sequence shown here is derived from an EMBL/GenBank/DDBJ whole genome shotgun (WGS) entry which is preliminary data.</text>
</comment>
<dbReference type="OrthoDB" id="9787920at2"/>
<dbReference type="PANTHER" id="PTHR43877">
    <property type="entry name" value="AMINOALKYLPHOSPHONATE N-ACETYLTRANSFERASE-RELATED-RELATED"/>
    <property type="match status" value="1"/>
</dbReference>
<reference evidence="4 7" key="2">
    <citation type="submission" date="2021-05" db="EMBL/GenBank/DDBJ databases">
        <title>Molecular characterization for Shewanella algae harboring chromosomal blaOXA-55-like strains isolated from clinical and environment sample.</title>
        <authorList>
            <person name="Ohama Y."/>
            <person name="Aoki K."/>
            <person name="Harada S."/>
            <person name="Moriya K."/>
            <person name="Ishii Y."/>
            <person name="Tateda K."/>
        </authorList>
    </citation>
    <scope>NUCLEOTIDE SEQUENCE [LARGE SCALE GENOMIC DNA]</scope>
    <source>
        <strain evidence="4 7">MBTL60-118</strain>
    </source>
</reference>
<name>A0A1E5IXZ4_SHECO</name>
<evidence type="ECO:0000256" key="1">
    <source>
        <dbReference type="ARBA" id="ARBA00022679"/>
    </source>
</evidence>
<organism evidence="5 6">
    <name type="scientific">Shewanella colwelliana</name>
    <name type="common">Alteromonas colwelliana</name>
    <dbReference type="NCBI Taxonomy" id="23"/>
    <lineage>
        <taxon>Bacteria</taxon>
        <taxon>Pseudomonadati</taxon>
        <taxon>Pseudomonadota</taxon>
        <taxon>Gammaproteobacteria</taxon>
        <taxon>Alteromonadales</taxon>
        <taxon>Shewanellaceae</taxon>
        <taxon>Shewanella</taxon>
    </lineage>
</organism>
<keyword evidence="2" id="KW-0012">Acyltransferase</keyword>
<dbReference type="Gene3D" id="3.40.630.30">
    <property type="match status" value="1"/>
</dbReference>
<dbReference type="InterPro" id="IPR000182">
    <property type="entry name" value="GNAT_dom"/>
</dbReference>
<evidence type="ECO:0000256" key="2">
    <source>
        <dbReference type="ARBA" id="ARBA00023315"/>
    </source>
</evidence>
<dbReference type="STRING" id="23.BEL05_07350"/>
<sequence>MTFEVINEEDTQVFDTLVAGVRQHNIEHISAETSKPLSVVSRDGAGNIIGGVSGRTVYKNFLIGVLWVDKVARGTGLGRQLMALAEAEAKQRGCVVAQVDTLSVQAPKFYEKLGFDVVGRVPSFAGSPERFFMLKQYQ</sequence>
<dbReference type="EMBL" id="BPEU01000003">
    <property type="protein sequence ID" value="GIU35902.1"/>
    <property type="molecule type" value="Genomic_DNA"/>
</dbReference>
<accession>A0A1E5IXZ4</accession>
<evidence type="ECO:0000259" key="3">
    <source>
        <dbReference type="PROSITE" id="PS51186"/>
    </source>
</evidence>
<dbReference type="InterPro" id="IPR050832">
    <property type="entry name" value="Bact_Acetyltransf"/>
</dbReference>
<dbReference type="EMBL" id="MCBT01000008">
    <property type="protein sequence ID" value="OEG75420.1"/>
    <property type="molecule type" value="Genomic_DNA"/>
</dbReference>
<dbReference type="RefSeq" id="WP_028763532.1">
    <property type="nucleotide sequence ID" value="NZ_BPEU01000003.1"/>
</dbReference>
<keyword evidence="7" id="KW-1185">Reference proteome</keyword>
<dbReference type="Proteomes" id="UP000773469">
    <property type="component" value="Unassembled WGS sequence"/>
</dbReference>
<protein>
    <submittedName>
        <fullName evidence="5">GCN5 family acetyltransferase</fullName>
    </submittedName>
    <submittedName>
        <fullName evidence="4">N-acetyltransferase GCN5</fullName>
    </submittedName>
</protein>
<evidence type="ECO:0000313" key="7">
    <source>
        <dbReference type="Proteomes" id="UP000773469"/>
    </source>
</evidence>
<evidence type="ECO:0000313" key="6">
    <source>
        <dbReference type="Proteomes" id="UP000095230"/>
    </source>
</evidence>
<dbReference type="AlphaFoldDB" id="A0A1E5IXZ4"/>
<dbReference type="PROSITE" id="PS51186">
    <property type="entry name" value="GNAT"/>
    <property type="match status" value="1"/>
</dbReference>
<reference evidence="5 6" key="1">
    <citation type="submission" date="2016-07" db="EMBL/GenBank/DDBJ databases">
        <title>Whole-genome of two Shewanella species isolated from a digestive organ of sea cucumber Apostichopus japonicus Selenka 1867.</title>
        <authorList>
            <person name="Hong H.-H."/>
            <person name="Choi H."/>
            <person name="Cheon S."/>
            <person name="Oh J.-S."/>
            <person name="Lee H.-G."/>
            <person name="Park C."/>
        </authorList>
    </citation>
    <scope>NUCLEOTIDE SEQUENCE [LARGE SCALE GENOMIC DNA]</scope>
    <source>
        <strain evidence="5 6">CSB03KR</strain>
    </source>
</reference>
<dbReference type="Pfam" id="PF00583">
    <property type="entry name" value="Acetyltransf_1"/>
    <property type="match status" value="1"/>
</dbReference>
<dbReference type="InterPro" id="IPR016181">
    <property type="entry name" value="Acyl_CoA_acyltransferase"/>
</dbReference>
<feature type="domain" description="N-acetyltransferase" evidence="3">
    <location>
        <begin position="1"/>
        <end position="138"/>
    </location>
</feature>
<evidence type="ECO:0000313" key="4">
    <source>
        <dbReference type="EMBL" id="GIU35902.1"/>
    </source>
</evidence>
<proteinExistence type="predicted"/>
<evidence type="ECO:0000313" key="5">
    <source>
        <dbReference type="EMBL" id="OEG75420.1"/>
    </source>
</evidence>
<dbReference type="GO" id="GO:0016747">
    <property type="term" value="F:acyltransferase activity, transferring groups other than amino-acyl groups"/>
    <property type="evidence" value="ECO:0007669"/>
    <property type="project" value="InterPro"/>
</dbReference>
<dbReference type="SUPFAM" id="SSF55729">
    <property type="entry name" value="Acyl-CoA N-acyltransferases (Nat)"/>
    <property type="match status" value="1"/>
</dbReference>
<dbReference type="Proteomes" id="UP000095230">
    <property type="component" value="Unassembled WGS sequence"/>
</dbReference>